<dbReference type="Proteomes" id="UP000291343">
    <property type="component" value="Unassembled WGS sequence"/>
</dbReference>
<evidence type="ECO:0000313" key="1">
    <source>
        <dbReference type="EMBL" id="RZF33287.1"/>
    </source>
</evidence>
<reference evidence="1 2" key="1">
    <citation type="journal article" date="2017" name="Gigascience">
        <title>Genome sequence of the small brown planthopper, Laodelphax striatellus.</title>
        <authorList>
            <person name="Zhu J."/>
            <person name="Jiang F."/>
            <person name="Wang X."/>
            <person name="Yang P."/>
            <person name="Bao Y."/>
            <person name="Zhao W."/>
            <person name="Wang W."/>
            <person name="Lu H."/>
            <person name="Wang Q."/>
            <person name="Cui N."/>
            <person name="Li J."/>
            <person name="Chen X."/>
            <person name="Luo L."/>
            <person name="Yu J."/>
            <person name="Kang L."/>
            <person name="Cui F."/>
        </authorList>
    </citation>
    <scope>NUCLEOTIDE SEQUENCE [LARGE SCALE GENOMIC DNA]</scope>
    <source>
        <strain evidence="1">Lst14</strain>
    </source>
</reference>
<name>A0A482WIE0_LAOST</name>
<accession>A0A482WIE0</accession>
<protein>
    <submittedName>
        <fullName evidence="1">Uncharacterized protein</fullName>
    </submittedName>
</protein>
<dbReference type="InParanoid" id="A0A482WIE0"/>
<comment type="caution">
    <text evidence="1">The sequence shown here is derived from an EMBL/GenBank/DDBJ whole genome shotgun (WGS) entry which is preliminary data.</text>
</comment>
<sequence>MSLFPYSFSTPSTRVVFGLRFRLDLAYVSDLDSMTNLEELVSILNQLIQKELERSSRIGYWISERGSIAFIDMESALFLLKQSTSINQRFDQSHVFDTDFLPSTRIECER</sequence>
<evidence type="ECO:0000313" key="2">
    <source>
        <dbReference type="Proteomes" id="UP000291343"/>
    </source>
</evidence>
<proteinExistence type="predicted"/>
<keyword evidence="2" id="KW-1185">Reference proteome</keyword>
<organism evidence="1 2">
    <name type="scientific">Laodelphax striatellus</name>
    <name type="common">Small brown planthopper</name>
    <name type="synonym">Delphax striatella</name>
    <dbReference type="NCBI Taxonomy" id="195883"/>
    <lineage>
        <taxon>Eukaryota</taxon>
        <taxon>Metazoa</taxon>
        <taxon>Ecdysozoa</taxon>
        <taxon>Arthropoda</taxon>
        <taxon>Hexapoda</taxon>
        <taxon>Insecta</taxon>
        <taxon>Pterygota</taxon>
        <taxon>Neoptera</taxon>
        <taxon>Paraneoptera</taxon>
        <taxon>Hemiptera</taxon>
        <taxon>Auchenorrhyncha</taxon>
        <taxon>Fulgoroidea</taxon>
        <taxon>Delphacidae</taxon>
        <taxon>Criomorphinae</taxon>
        <taxon>Laodelphax</taxon>
    </lineage>
</organism>
<gene>
    <name evidence="1" type="ORF">LSTR_LSTR007632</name>
</gene>
<dbReference type="AlphaFoldDB" id="A0A482WIE0"/>
<dbReference type="EMBL" id="QKKF02034243">
    <property type="protein sequence ID" value="RZF33287.1"/>
    <property type="molecule type" value="Genomic_DNA"/>
</dbReference>